<gene>
    <name evidence="1" type="ORF">KK062_02560</name>
</gene>
<dbReference type="Proteomes" id="UP001319080">
    <property type="component" value="Unassembled WGS sequence"/>
</dbReference>
<name>A0AAP2GNE5_9BACT</name>
<dbReference type="InterPro" id="IPR045607">
    <property type="entry name" value="DUF6452"/>
</dbReference>
<dbReference type="AlphaFoldDB" id="A0AAP2GNE5"/>
<dbReference type="RefSeq" id="WP_254082660.1">
    <property type="nucleotide sequence ID" value="NZ_JAHESE010000001.1"/>
</dbReference>
<comment type="caution">
    <text evidence="1">The sequence shown here is derived from an EMBL/GenBank/DDBJ whole genome shotgun (WGS) entry which is preliminary data.</text>
</comment>
<dbReference type="Pfam" id="PF20050">
    <property type="entry name" value="DUF6452"/>
    <property type="match status" value="1"/>
</dbReference>
<reference evidence="1 2" key="1">
    <citation type="submission" date="2021-05" db="EMBL/GenBank/DDBJ databases">
        <title>A Polyphasic approach of four new species of the genus Ohtaekwangia: Ohtaekwangia histidinii sp. nov., Ohtaekwangia cretensis sp. nov., Ohtaekwangia indiensis sp. nov., Ohtaekwangia reichenbachii sp. nov. from diverse environment.</title>
        <authorList>
            <person name="Octaviana S."/>
        </authorList>
    </citation>
    <scope>NUCLEOTIDE SEQUENCE [LARGE SCALE GENOMIC DNA]</scope>
    <source>
        <strain evidence="1 2">PWU5</strain>
    </source>
</reference>
<evidence type="ECO:0000313" key="2">
    <source>
        <dbReference type="Proteomes" id="UP001319080"/>
    </source>
</evidence>
<sequence>MKKSSWFIFFLILAVSCLDDPDCFRLNNNVVGFAFRVIGSNRADTVRLVMVNVSGTDNYVPDTVTSSVYVPINFTTDSTNVIFTYQDGSTRYLDLRYNLKTQFISEDCGARYEVSDLRARGTDIDSVRVISSAPNKAAGAINIELLRCPNPRYVGVAFYDMSASTNNTVAFNIRAGSLAVDSIIADYNGEVLYPQASRTLFYLPVDPNSGETTFSFYTRGGNPTIPQKLRVTYTTRLQNSFPDLCPEIRRVENLDVATLDAGLAVADSLGIDEDNEFLDYLTDPPSSNIRLFRCPQTNLAKLVFRQRTAPNVTTTKDDTIAVKKITSDYAPDRIYAANRDLTSVTLPVNPDSDETIFYIEYADSNIPTDTVHIRYTRTTSASGIRNCGTITAYTELAEVGDDENTNNIIVAPTSNTNSGSLHNPPTHTNIQVIHEADQ</sequence>
<dbReference type="EMBL" id="JAHESE010000001">
    <property type="protein sequence ID" value="MBT1707084.1"/>
    <property type="molecule type" value="Genomic_DNA"/>
</dbReference>
<accession>A0AAP2GNE5</accession>
<evidence type="ECO:0000313" key="1">
    <source>
        <dbReference type="EMBL" id="MBT1707084.1"/>
    </source>
</evidence>
<keyword evidence="2" id="KW-1185">Reference proteome</keyword>
<protein>
    <submittedName>
        <fullName evidence="1">Uncharacterized protein</fullName>
    </submittedName>
</protein>
<proteinExistence type="predicted"/>
<dbReference type="PROSITE" id="PS51257">
    <property type="entry name" value="PROKAR_LIPOPROTEIN"/>
    <property type="match status" value="1"/>
</dbReference>
<organism evidence="1 2">
    <name type="scientific">Dawidia cretensis</name>
    <dbReference type="NCBI Taxonomy" id="2782350"/>
    <lineage>
        <taxon>Bacteria</taxon>
        <taxon>Pseudomonadati</taxon>
        <taxon>Bacteroidota</taxon>
        <taxon>Cytophagia</taxon>
        <taxon>Cytophagales</taxon>
        <taxon>Chryseotaleaceae</taxon>
        <taxon>Dawidia</taxon>
    </lineage>
</organism>